<keyword evidence="2" id="KW-1185">Reference proteome</keyword>
<gene>
    <name evidence="1" type="ORF">SAMN05421872_10377</name>
</gene>
<reference evidence="2" key="1">
    <citation type="submission" date="2016-10" db="EMBL/GenBank/DDBJ databases">
        <authorList>
            <person name="Varghese N."/>
            <person name="Submissions S."/>
        </authorList>
    </citation>
    <scope>NUCLEOTIDE SEQUENCE [LARGE SCALE GENOMIC DNA]</scope>
    <source>
        <strain evidence="2">CGMCC 4.6858</strain>
    </source>
</reference>
<dbReference type="STRING" id="1045774.SAMN05421872_10377"/>
<dbReference type="EMBL" id="FMZM01000003">
    <property type="protein sequence ID" value="SDC60632.1"/>
    <property type="molecule type" value="Genomic_DNA"/>
</dbReference>
<evidence type="ECO:0008006" key="3">
    <source>
        <dbReference type="Google" id="ProtNLM"/>
    </source>
</evidence>
<name>A0A1G6MYK6_9ACTN</name>
<dbReference type="AlphaFoldDB" id="A0A1G6MYK6"/>
<evidence type="ECO:0000313" key="1">
    <source>
        <dbReference type="EMBL" id="SDC60632.1"/>
    </source>
</evidence>
<dbReference type="Proteomes" id="UP000199034">
    <property type="component" value="Unassembled WGS sequence"/>
</dbReference>
<accession>A0A1G6MYK6</accession>
<dbReference type="RefSeq" id="WP_090852431.1">
    <property type="nucleotide sequence ID" value="NZ_FMZM01000003.1"/>
</dbReference>
<protein>
    <recommendedName>
        <fullName evidence="3">Excreted virulence factor EspC, type VII ESX diderm</fullName>
    </recommendedName>
</protein>
<proteinExistence type="predicted"/>
<organism evidence="1 2">
    <name type="scientific">Nocardioides lianchengensis</name>
    <dbReference type="NCBI Taxonomy" id="1045774"/>
    <lineage>
        <taxon>Bacteria</taxon>
        <taxon>Bacillati</taxon>
        <taxon>Actinomycetota</taxon>
        <taxon>Actinomycetes</taxon>
        <taxon>Propionibacteriales</taxon>
        <taxon>Nocardioidaceae</taxon>
        <taxon>Nocardioides</taxon>
    </lineage>
</organism>
<evidence type="ECO:0000313" key="2">
    <source>
        <dbReference type="Proteomes" id="UP000199034"/>
    </source>
</evidence>
<sequence>MADTGTELGVDCYELWNAGNSLYPTMAAEFDSAAESIDSTSVEWAFNRDASIGLGANGPFAIWSACANMLDDRLAETGRNLRDTGTALVLAANTYAASDEAARAEFEKRKAELG</sequence>